<dbReference type="EMBL" id="JAHGAW010000006">
    <property type="protein sequence ID" value="MBT2187315.1"/>
    <property type="molecule type" value="Genomic_DNA"/>
</dbReference>
<feature type="transmembrane region" description="Helical" evidence="5">
    <location>
        <begin position="21"/>
        <end position="45"/>
    </location>
</feature>
<sequence>MASTTAGQARSPAATMSPYQYALVALCCICNLADGFDVSSLSLIAPVLSEDWGIDPAVLGVIFTATSVGLALGAFFIAPLADRFGRRRVMLCAIGSLAVTMMLSGAATNISQLLILRTVTGLALGTLVVCLNTTVAEFATPAARNVSMAVVHVGFSLGMATASAVTILVLDWQGWRGVFVAAGLLNGVTFLISLLLLGESPQFLIKRRGPADLAQYNRLQRRMGLPDVAALPQPVVHETVARPGFRSMLEPAMRSETLLAWTTALTYSIVGYFLMSWKPTILHNAGLSPKLAAASVMISSAFGIAGHLGMGLFAKRFGERRLTALFFLLAAVCLIIFGIQPPDPVPLLLMAGLTNFFVVGAYTGLFLVAVVMYPPASANTGLGFIVGFVRVGAAVGPMLGGFLLSAGFGRMDTYVVFSAIAIVPALTMFLAARLAARRRPDASSTATAGLASEAV</sequence>
<protein>
    <submittedName>
        <fullName evidence="7">MFS transporter</fullName>
    </submittedName>
</protein>
<dbReference type="RefSeq" id="WP_214623156.1">
    <property type="nucleotide sequence ID" value="NZ_JAHGAW010000006.1"/>
</dbReference>
<dbReference type="Gene3D" id="1.20.1250.20">
    <property type="entry name" value="MFS general substrate transporter like domains"/>
    <property type="match status" value="1"/>
</dbReference>
<dbReference type="AlphaFoldDB" id="A0A9X1DC19"/>
<feature type="transmembrane region" description="Helical" evidence="5">
    <location>
        <begin position="258"/>
        <end position="275"/>
    </location>
</feature>
<feature type="transmembrane region" description="Helical" evidence="5">
    <location>
        <begin position="114"/>
        <end position="136"/>
    </location>
</feature>
<dbReference type="PANTHER" id="PTHR23508">
    <property type="entry name" value="CARBOXYLIC ACID TRANSPORTER PROTEIN HOMOLOG"/>
    <property type="match status" value="1"/>
</dbReference>
<feature type="domain" description="Major facilitator superfamily (MFS) profile" evidence="6">
    <location>
        <begin position="23"/>
        <end position="436"/>
    </location>
</feature>
<dbReference type="Pfam" id="PF07690">
    <property type="entry name" value="MFS_1"/>
    <property type="match status" value="1"/>
</dbReference>
<evidence type="ECO:0000313" key="8">
    <source>
        <dbReference type="Proteomes" id="UP001138757"/>
    </source>
</evidence>
<feature type="transmembrane region" description="Helical" evidence="5">
    <location>
        <begin position="57"/>
        <end position="77"/>
    </location>
</feature>
<reference evidence="7" key="1">
    <citation type="submission" date="2021-05" db="EMBL/GenBank/DDBJ databases">
        <title>Genome of Sphingobium sp. strain.</title>
        <authorList>
            <person name="Fan R."/>
        </authorList>
    </citation>
    <scope>NUCLEOTIDE SEQUENCE</scope>
    <source>
        <strain evidence="7">H33</strain>
    </source>
</reference>
<dbReference type="PROSITE" id="PS50850">
    <property type="entry name" value="MFS"/>
    <property type="match status" value="1"/>
</dbReference>
<proteinExistence type="predicted"/>
<dbReference type="PROSITE" id="PS00216">
    <property type="entry name" value="SUGAR_TRANSPORT_1"/>
    <property type="match status" value="1"/>
</dbReference>
<organism evidence="7 8">
    <name type="scientific">Sphingobium nicotianae</name>
    <dbReference type="NCBI Taxonomy" id="2782607"/>
    <lineage>
        <taxon>Bacteria</taxon>
        <taxon>Pseudomonadati</taxon>
        <taxon>Pseudomonadota</taxon>
        <taxon>Alphaproteobacteria</taxon>
        <taxon>Sphingomonadales</taxon>
        <taxon>Sphingomonadaceae</taxon>
        <taxon>Sphingobium</taxon>
    </lineage>
</organism>
<evidence type="ECO:0000256" key="4">
    <source>
        <dbReference type="ARBA" id="ARBA00023136"/>
    </source>
</evidence>
<evidence type="ECO:0000313" key="7">
    <source>
        <dbReference type="EMBL" id="MBT2187315.1"/>
    </source>
</evidence>
<name>A0A9X1DC19_9SPHN</name>
<evidence type="ECO:0000259" key="6">
    <source>
        <dbReference type="PROSITE" id="PS50850"/>
    </source>
</evidence>
<evidence type="ECO:0000256" key="3">
    <source>
        <dbReference type="ARBA" id="ARBA00022989"/>
    </source>
</evidence>
<feature type="transmembrane region" description="Helical" evidence="5">
    <location>
        <begin position="414"/>
        <end position="436"/>
    </location>
</feature>
<feature type="transmembrane region" description="Helical" evidence="5">
    <location>
        <begin position="291"/>
        <end position="310"/>
    </location>
</feature>
<gene>
    <name evidence="7" type="ORF">KK488_10200</name>
</gene>
<comment type="subcellular location">
    <subcellularLocation>
        <location evidence="1">Membrane</location>
        <topology evidence="1">Multi-pass membrane protein</topology>
    </subcellularLocation>
</comment>
<keyword evidence="2 5" id="KW-0812">Transmembrane</keyword>
<keyword evidence="4 5" id="KW-0472">Membrane</keyword>
<feature type="transmembrane region" description="Helical" evidence="5">
    <location>
        <begin position="322"/>
        <end position="339"/>
    </location>
</feature>
<dbReference type="Proteomes" id="UP001138757">
    <property type="component" value="Unassembled WGS sequence"/>
</dbReference>
<dbReference type="InterPro" id="IPR036259">
    <property type="entry name" value="MFS_trans_sf"/>
</dbReference>
<dbReference type="SUPFAM" id="SSF103473">
    <property type="entry name" value="MFS general substrate transporter"/>
    <property type="match status" value="1"/>
</dbReference>
<keyword evidence="8" id="KW-1185">Reference proteome</keyword>
<dbReference type="GO" id="GO:0046943">
    <property type="term" value="F:carboxylic acid transmembrane transporter activity"/>
    <property type="evidence" value="ECO:0007669"/>
    <property type="project" value="TreeGrafter"/>
</dbReference>
<evidence type="ECO:0000256" key="1">
    <source>
        <dbReference type="ARBA" id="ARBA00004141"/>
    </source>
</evidence>
<feature type="transmembrane region" description="Helical" evidence="5">
    <location>
        <begin position="176"/>
        <end position="198"/>
    </location>
</feature>
<dbReference type="InterPro" id="IPR020846">
    <property type="entry name" value="MFS_dom"/>
</dbReference>
<evidence type="ECO:0000256" key="5">
    <source>
        <dbReference type="SAM" id="Phobius"/>
    </source>
</evidence>
<feature type="transmembrane region" description="Helical" evidence="5">
    <location>
        <begin position="89"/>
        <end position="108"/>
    </location>
</feature>
<feature type="transmembrane region" description="Helical" evidence="5">
    <location>
        <begin position="345"/>
        <end position="370"/>
    </location>
</feature>
<dbReference type="InterPro" id="IPR005829">
    <property type="entry name" value="Sugar_transporter_CS"/>
</dbReference>
<dbReference type="GO" id="GO:0005886">
    <property type="term" value="C:plasma membrane"/>
    <property type="evidence" value="ECO:0007669"/>
    <property type="project" value="TreeGrafter"/>
</dbReference>
<keyword evidence="3 5" id="KW-1133">Transmembrane helix</keyword>
<evidence type="ECO:0000256" key="2">
    <source>
        <dbReference type="ARBA" id="ARBA00022692"/>
    </source>
</evidence>
<feature type="transmembrane region" description="Helical" evidence="5">
    <location>
        <begin position="382"/>
        <end position="408"/>
    </location>
</feature>
<accession>A0A9X1DC19</accession>
<dbReference type="PANTHER" id="PTHR23508:SF10">
    <property type="entry name" value="CARBOXYLIC ACID TRANSPORTER PROTEIN HOMOLOG"/>
    <property type="match status" value="1"/>
</dbReference>
<comment type="caution">
    <text evidence="7">The sequence shown here is derived from an EMBL/GenBank/DDBJ whole genome shotgun (WGS) entry which is preliminary data.</text>
</comment>
<dbReference type="InterPro" id="IPR011701">
    <property type="entry name" value="MFS"/>
</dbReference>
<feature type="transmembrane region" description="Helical" evidence="5">
    <location>
        <begin position="148"/>
        <end position="170"/>
    </location>
</feature>